<dbReference type="EMBL" id="CADCUE010000205">
    <property type="protein sequence ID" value="CAA9348624.1"/>
    <property type="molecule type" value="Genomic_DNA"/>
</dbReference>
<gene>
    <name evidence="1" type="ORF">AVDCRST_MAG16-2207</name>
</gene>
<dbReference type="Pfam" id="PF02945">
    <property type="entry name" value="Endonuclease_7"/>
    <property type="match status" value="1"/>
</dbReference>
<dbReference type="InterPro" id="IPR038563">
    <property type="entry name" value="Endonuclease_7_sf"/>
</dbReference>
<sequence length="208" mass="23808">MCRDCGLELPLEDFSPSKKNADGRTSYCRPCFRVRDKAYRAARAAARGTTVRTRRAVAEGHGHCPECDTTKPLSDFGRRTGKRNGRVAYCHPCFNRIKEESRERLHGSTRNYHLKRRYGITVEDYDRMLAEQGGLCALCQERPAEHVDHDHVTGRVRGLLCFCCNQGLGNFRDRADVLRLAIGYLRASTWQKERLEPGVYRLHPPRVS</sequence>
<name>A0A6J4M2U1_9ACTN</name>
<proteinExistence type="predicted"/>
<organism evidence="1">
    <name type="scientific">uncultured Frankineae bacterium</name>
    <dbReference type="NCBI Taxonomy" id="437475"/>
    <lineage>
        <taxon>Bacteria</taxon>
        <taxon>Bacillati</taxon>
        <taxon>Actinomycetota</taxon>
        <taxon>Actinomycetes</taxon>
        <taxon>Frankiales</taxon>
        <taxon>environmental samples</taxon>
    </lineage>
</organism>
<dbReference type="AlphaFoldDB" id="A0A6J4M2U1"/>
<accession>A0A6J4M2U1</accession>
<evidence type="ECO:0008006" key="2">
    <source>
        <dbReference type="Google" id="ProtNLM"/>
    </source>
</evidence>
<evidence type="ECO:0000313" key="1">
    <source>
        <dbReference type="EMBL" id="CAA9348624.1"/>
    </source>
</evidence>
<dbReference type="SUPFAM" id="SSF54060">
    <property type="entry name" value="His-Me finger endonucleases"/>
    <property type="match status" value="1"/>
</dbReference>
<dbReference type="InterPro" id="IPR044925">
    <property type="entry name" value="His-Me_finger_sf"/>
</dbReference>
<dbReference type="Gene3D" id="3.40.1800.10">
    <property type="entry name" value="His-Me finger endonucleases"/>
    <property type="match status" value="1"/>
</dbReference>
<dbReference type="InterPro" id="IPR004211">
    <property type="entry name" value="Endonuclease_7"/>
</dbReference>
<reference evidence="1" key="1">
    <citation type="submission" date="2020-02" db="EMBL/GenBank/DDBJ databases">
        <authorList>
            <person name="Meier V. D."/>
        </authorList>
    </citation>
    <scope>NUCLEOTIDE SEQUENCE</scope>
    <source>
        <strain evidence="1">AVDCRST_MAG16</strain>
    </source>
</reference>
<protein>
    <recommendedName>
        <fullName evidence="2">Recombination endonuclease VII</fullName>
    </recommendedName>
</protein>